<dbReference type="REBASE" id="19298">
    <property type="entry name" value="M.Yen29854ORFAP"/>
</dbReference>
<dbReference type="AlphaFoldDB" id="B0RKJ3"/>
<reference evidence="6" key="1">
    <citation type="journal article" date="2008" name="J. Bacteriol.">
        <title>Genetic and functional properties of the self-transmissible Yersinia enterocolitica plasmid pYE854, which mobilizes the virulence plasmid pYV.</title>
        <authorList>
            <person name="Hammerl J.A."/>
            <person name="Klein I."/>
            <person name="Lanka E."/>
            <person name="Appel B."/>
            <person name="Hertwig S."/>
        </authorList>
    </citation>
    <scope>NUCLEOTIDE SEQUENCE [LARGE SCALE GENOMIC DNA]</scope>
    <source>
        <strain evidence="6">29854</strain>
        <plasmid evidence="6">pYE854</plasmid>
    </source>
</reference>
<name>B0RKJ3_YEREN</name>
<geneLocation type="plasmid" evidence="6">
    <name>pYE854</name>
</geneLocation>
<keyword evidence="1 5" id="KW-0489">Methyltransferase</keyword>
<evidence type="ECO:0000256" key="3">
    <source>
        <dbReference type="ARBA" id="ARBA00022747"/>
    </source>
</evidence>
<evidence type="ECO:0000313" key="6">
    <source>
        <dbReference type="EMBL" id="CAP20100.1"/>
    </source>
</evidence>
<dbReference type="EMBL" id="AM905950">
    <property type="protein sequence ID" value="CAP20100.1"/>
    <property type="molecule type" value="Genomic_DNA"/>
</dbReference>
<keyword evidence="3" id="KW-0680">Restriction system</keyword>
<keyword evidence="5" id="KW-0949">S-adenosyl-L-methionine</keyword>
<organism evidence="6">
    <name type="scientific">Yersinia enterocolitica</name>
    <dbReference type="NCBI Taxonomy" id="630"/>
    <lineage>
        <taxon>Bacteria</taxon>
        <taxon>Pseudomonadati</taxon>
        <taxon>Pseudomonadota</taxon>
        <taxon>Gammaproteobacteria</taxon>
        <taxon>Enterobacterales</taxon>
        <taxon>Yersiniaceae</taxon>
        <taxon>Yersinia</taxon>
    </lineage>
</organism>
<dbReference type="PROSITE" id="PS51679">
    <property type="entry name" value="SAM_MT_C5"/>
    <property type="match status" value="1"/>
</dbReference>
<dbReference type="Gene3D" id="3.40.50.150">
    <property type="entry name" value="Vaccinia Virus protein VP39"/>
    <property type="match status" value="1"/>
</dbReference>
<feature type="active site" evidence="5">
    <location>
        <position position="224"/>
    </location>
</feature>
<proteinExistence type="inferred from homology"/>
<evidence type="ECO:0000256" key="2">
    <source>
        <dbReference type="ARBA" id="ARBA00022679"/>
    </source>
</evidence>
<dbReference type="GO" id="GO:0003886">
    <property type="term" value="F:DNA (cytosine-5-)-methyltransferase activity"/>
    <property type="evidence" value="ECO:0007669"/>
    <property type="project" value="UniProtKB-EC"/>
</dbReference>
<dbReference type="InterPro" id="IPR001525">
    <property type="entry name" value="C5_MeTfrase"/>
</dbReference>
<dbReference type="InterPro" id="IPR029063">
    <property type="entry name" value="SAM-dependent_MTases_sf"/>
</dbReference>
<keyword evidence="2 5" id="KW-0808">Transferase</keyword>
<keyword evidence="6" id="KW-0614">Plasmid</keyword>
<dbReference type="GO" id="GO:0009307">
    <property type="term" value="P:DNA restriction-modification system"/>
    <property type="evidence" value="ECO:0007669"/>
    <property type="project" value="UniProtKB-KW"/>
</dbReference>
<comment type="catalytic activity">
    <reaction evidence="4">
        <text>a 2'-deoxycytidine in DNA + S-adenosyl-L-methionine = a 5-methyl-2'-deoxycytidine in DNA + S-adenosyl-L-homocysteine + H(+)</text>
        <dbReference type="Rhea" id="RHEA:13681"/>
        <dbReference type="Rhea" id="RHEA-COMP:11369"/>
        <dbReference type="Rhea" id="RHEA-COMP:11370"/>
        <dbReference type="ChEBI" id="CHEBI:15378"/>
        <dbReference type="ChEBI" id="CHEBI:57856"/>
        <dbReference type="ChEBI" id="CHEBI:59789"/>
        <dbReference type="ChEBI" id="CHEBI:85452"/>
        <dbReference type="ChEBI" id="CHEBI:85454"/>
        <dbReference type="EC" id="2.1.1.37"/>
    </reaction>
</comment>
<evidence type="ECO:0000256" key="1">
    <source>
        <dbReference type="ARBA" id="ARBA00022603"/>
    </source>
</evidence>
<dbReference type="SUPFAM" id="SSF53335">
    <property type="entry name" value="S-adenosyl-L-methionine-dependent methyltransferases"/>
    <property type="match status" value="1"/>
</dbReference>
<sequence>MVMQRSGNNPQPEIKMTTIINSKIGENKGNLRIWLEGGKLSRNGFQPNDTYSIITNDDSIIITKCNDGEYSVSRRMKGERADPVIEVTSVRCKSMINFFEQDQLIRVVVTSQKIVITSHHLRNRIKQREETFLNKINASETMNVCELFYGYGVLARSAHDGFKSNGIKLKNSVIVERERKYIDASIEMNPDMFDAESIIIESAIQDVDIKNKMKVDLLFAGIPCTGASKSGRTKNKLASAEEHPDAGSMFFYFLKFLESSNPAAFVIENVCEYLNTESMAVIRSVANHLGYALHEVIIDSRDYGSIEERKRMLVIGVSVGLTNVVSYFDDEIAFYKKECIQTLNDIFEPIADDHTAWKEYSYLADKEIRDLKAGKGFKRQLLTGDNNKCGTIGRGYHKGRSTEPFIKHPTNPHLSRLLTPVEHARVKDFPEKYLNPSLSNTLTHEVLGQGVVYSAFYAAFAALAKSMIKALKGQPHLLKVA</sequence>
<dbReference type="GO" id="GO:0032259">
    <property type="term" value="P:methylation"/>
    <property type="evidence" value="ECO:0007669"/>
    <property type="project" value="UniProtKB-KW"/>
</dbReference>
<dbReference type="Pfam" id="PF00145">
    <property type="entry name" value="DNA_methylase"/>
    <property type="match status" value="1"/>
</dbReference>
<evidence type="ECO:0000256" key="5">
    <source>
        <dbReference type="PROSITE-ProRule" id="PRU01016"/>
    </source>
</evidence>
<comment type="similarity">
    <text evidence="5">Belongs to the class I-like SAM-binding methyltransferase superfamily. C5-methyltransferase family.</text>
</comment>
<dbReference type="RefSeq" id="WP_012291252.1">
    <property type="nucleotide sequence ID" value="NC_010377.1"/>
</dbReference>
<protein>
    <submittedName>
        <fullName evidence="6">Methylase</fullName>
    </submittedName>
</protein>
<accession>B0RKJ3</accession>
<evidence type="ECO:0000256" key="4">
    <source>
        <dbReference type="ARBA" id="ARBA00047422"/>
    </source>
</evidence>